<comment type="caution">
    <text evidence="2">The sequence shown here is derived from an EMBL/GenBank/DDBJ whole genome shotgun (WGS) entry which is preliminary data.</text>
</comment>
<sequence>MYWVLAGDLVYVFSKSQGLQDHLLREAIPGPDLAYTSAHRRLPQLQPCSPPCGPKAAAAAALDPEGTQLMDKENRPPASVAPASWPVRPPGGPSRSRICPGHAGGTPAEREPLRSVIFPMEHHDIGQMYTKAEASCGQLRRLSLQQAMA</sequence>
<evidence type="ECO:0000313" key="2">
    <source>
        <dbReference type="EMBL" id="KAK1345447.1"/>
    </source>
</evidence>
<feature type="region of interest" description="Disordered" evidence="1">
    <location>
        <begin position="65"/>
        <end position="109"/>
    </location>
</feature>
<reference evidence="2" key="1">
    <citation type="submission" date="2023-06" db="EMBL/GenBank/DDBJ databases">
        <title>Reference genome for the Northern bat (Eptesicus nilssonii), a most northern bat species.</title>
        <authorList>
            <person name="Laine V.N."/>
            <person name="Pulliainen A.T."/>
            <person name="Lilley T.M."/>
        </authorList>
    </citation>
    <scope>NUCLEOTIDE SEQUENCE</scope>
    <source>
        <strain evidence="2">BLF_Eptnil</strain>
        <tissue evidence="2">Kidney</tissue>
    </source>
</reference>
<evidence type="ECO:0000256" key="1">
    <source>
        <dbReference type="SAM" id="MobiDB-lite"/>
    </source>
</evidence>
<name>A0AA40IAC6_CNENI</name>
<dbReference type="EMBL" id="JAULJE010000002">
    <property type="protein sequence ID" value="KAK1345447.1"/>
    <property type="molecule type" value="Genomic_DNA"/>
</dbReference>
<proteinExistence type="predicted"/>
<feature type="compositionally biased region" description="Low complexity" evidence="1">
    <location>
        <begin position="76"/>
        <end position="86"/>
    </location>
</feature>
<accession>A0AA40IAC6</accession>
<dbReference type="AlphaFoldDB" id="A0AA40IAC6"/>
<keyword evidence="3" id="KW-1185">Reference proteome</keyword>
<protein>
    <submittedName>
        <fullName evidence="2">Uncharacterized protein</fullName>
    </submittedName>
</protein>
<evidence type="ECO:0000313" key="3">
    <source>
        <dbReference type="Proteomes" id="UP001177744"/>
    </source>
</evidence>
<gene>
    <name evidence="2" type="ORF">QTO34_007904</name>
</gene>
<organism evidence="2 3">
    <name type="scientific">Cnephaeus nilssonii</name>
    <name type="common">Northern bat</name>
    <name type="synonym">Eptesicus nilssonii</name>
    <dbReference type="NCBI Taxonomy" id="3371016"/>
    <lineage>
        <taxon>Eukaryota</taxon>
        <taxon>Metazoa</taxon>
        <taxon>Chordata</taxon>
        <taxon>Craniata</taxon>
        <taxon>Vertebrata</taxon>
        <taxon>Euteleostomi</taxon>
        <taxon>Mammalia</taxon>
        <taxon>Eutheria</taxon>
        <taxon>Laurasiatheria</taxon>
        <taxon>Chiroptera</taxon>
        <taxon>Yangochiroptera</taxon>
        <taxon>Vespertilionidae</taxon>
        <taxon>Cnephaeus</taxon>
    </lineage>
</organism>
<dbReference type="Proteomes" id="UP001177744">
    <property type="component" value="Unassembled WGS sequence"/>
</dbReference>